<feature type="repeat" description="ANK" evidence="5">
    <location>
        <begin position="121"/>
        <end position="153"/>
    </location>
</feature>
<dbReference type="PROSITE" id="PS50297">
    <property type="entry name" value="ANK_REP_REGION"/>
    <property type="match status" value="4"/>
</dbReference>
<evidence type="ECO:0000256" key="2">
    <source>
        <dbReference type="ARBA" id="ARBA00022741"/>
    </source>
</evidence>
<evidence type="ECO:0000259" key="7">
    <source>
        <dbReference type="PROSITE" id="PS51392"/>
    </source>
</evidence>
<feature type="domain" description="KEN" evidence="7">
    <location>
        <begin position="575"/>
        <end position="700"/>
    </location>
</feature>
<dbReference type="Gene3D" id="1.10.510.10">
    <property type="entry name" value="Transferase(Phosphotransferase) domain 1"/>
    <property type="match status" value="1"/>
</dbReference>
<dbReference type="OrthoDB" id="194358at2759"/>
<dbReference type="InterPro" id="IPR038357">
    <property type="entry name" value="KEN_sf"/>
</dbReference>
<dbReference type="PROSITE" id="PS51392">
    <property type="entry name" value="KEN"/>
    <property type="match status" value="1"/>
</dbReference>
<dbReference type="GO" id="GO:0004672">
    <property type="term" value="F:protein kinase activity"/>
    <property type="evidence" value="ECO:0007669"/>
    <property type="project" value="InterPro"/>
</dbReference>
<feature type="repeat" description="ANK" evidence="5">
    <location>
        <begin position="274"/>
        <end position="306"/>
    </location>
</feature>
<dbReference type="Pfam" id="PF06479">
    <property type="entry name" value="Ribonuc_2-5A"/>
    <property type="match status" value="1"/>
</dbReference>
<evidence type="ECO:0000259" key="6">
    <source>
        <dbReference type="PROSITE" id="PS50011"/>
    </source>
</evidence>
<dbReference type="GO" id="GO:0006397">
    <property type="term" value="P:mRNA processing"/>
    <property type="evidence" value="ECO:0007669"/>
    <property type="project" value="InterPro"/>
</dbReference>
<dbReference type="Proteomes" id="UP000541332">
    <property type="component" value="Unassembled WGS sequence"/>
</dbReference>
<dbReference type="InterPro" id="IPR002110">
    <property type="entry name" value="Ankyrin_rpt"/>
</dbReference>
<dbReference type="PROSITE" id="PS50088">
    <property type="entry name" value="ANK_REPEAT"/>
    <property type="match status" value="5"/>
</dbReference>
<dbReference type="SMART" id="SM00220">
    <property type="entry name" value="S_TKc"/>
    <property type="match status" value="1"/>
</dbReference>
<feature type="repeat" description="ANK" evidence="5">
    <location>
        <begin position="88"/>
        <end position="120"/>
    </location>
</feature>
<dbReference type="PANTHER" id="PTHR24141">
    <property type="entry name" value="2-5A-DEPENDENT RIBONUCLEASE"/>
    <property type="match status" value="1"/>
</dbReference>
<dbReference type="AlphaFoldDB" id="A0A7L4FAG6"/>
<proteinExistence type="predicted"/>
<dbReference type="InterPro" id="IPR011009">
    <property type="entry name" value="Kinase-like_dom_sf"/>
</dbReference>
<dbReference type="PROSITE" id="PS50011">
    <property type="entry name" value="PROTEIN_KINASE_DOM"/>
    <property type="match status" value="1"/>
</dbReference>
<keyword evidence="3" id="KW-0067">ATP-binding</keyword>
<dbReference type="Pfam" id="PF12796">
    <property type="entry name" value="Ank_2"/>
    <property type="match status" value="3"/>
</dbReference>
<evidence type="ECO:0000313" key="8">
    <source>
        <dbReference type="EMBL" id="NXW82991.1"/>
    </source>
</evidence>
<feature type="domain" description="Protein kinase" evidence="6">
    <location>
        <begin position="365"/>
        <end position="669"/>
    </location>
</feature>
<gene>
    <name evidence="8" type="primary">Rnasel</name>
    <name evidence="8" type="ORF">ALOBEC_R06251</name>
</gene>
<dbReference type="PANTHER" id="PTHR24141:SF1">
    <property type="entry name" value="2-5A-DEPENDENT RIBONUCLEASE"/>
    <property type="match status" value="1"/>
</dbReference>
<dbReference type="GO" id="GO:0004540">
    <property type="term" value="F:RNA nuclease activity"/>
    <property type="evidence" value="ECO:0007669"/>
    <property type="project" value="InterPro"/>
</dbReference>
<accession>A0A7L4FAG6</accession>
<dbReference type="SUPFAM" id="SSF56112">
    <property type="entry name" value="Protein kinase-like (PK-like)"/>
    <property type="match status" value="1"/>
</dbReference>
<protein>
    <submittedName>
        <fullName evidence="8">RN5A ribonuclease</fullName>
    </submittedName>
</protein>
<sequence>MEHKAPSQEETSTPSSTDRAEILACKLNTAVRDSNVEYVLELLKEGADVNSKAECGWTPLQSAVQADHEELVRLLLDRGACPRARKDNGGTAFIEAAMVGNVSILKLLLDYGLDINDHDDNGFTAFMEAAWYGKEEALEFLYSKGADVNLRRAVSEENEKLHKGGETALMDACRKGRLSVVKTLVQEMGADVNICDNKDRNALIHVLREGCAKKRYESAVSIALFLLDPGGIDVNSKDECGKTALILAAEMQSADLVEALLEKGEIDIDDADEEGNTALMVAVEKDDYKIAKLLCEKGARTDVGNLIAVANRNRAHNMARLLRQYNARVPQTFEDWEPNSKRWRDQLKKLYQIYRPMIGKLKTFQYIQQRIRNTSQGGIYLGLHGGTEVAVRICRSTEGDKEKTFFEQCGNSEHLLKLFQFEKARGYMYLCFPLWEKNLEEHLQEPEGQVDYKDALKMIFQAVRELHSLGFAHQDLHPSNFLIDLGGKIYLADFDNKRTLIEDKNELENSDLEALGRLVLYVLTGGSKPFQQVSTKDLAADSPDYHEALDLVISLGSHDDRGLEGLSKHPYFWSRQTRFKFLKSIWNKIKDVQDRQTIFQAPNITQSFPYPSWTRKVDKGVLRIMRNPKKGVFYKYNDDVTELLRFIRNMDEHPDTRITKKIGDYTEYFLRLFPALTIYVYNSLRQNPEYSHFVDIQDTSL</sequence>
<keyword evidence="1" id="KW-0677">Repeat</keyword>
<keyword evidence="9" id="KW-1185">Reference proteome</keyword>
<name>A0A7L4FAG6_9COLU</name>
<feature type="repeat" description="ANK" evidence="5">
    <location>
        <begin position="55"/>
        <end position="87"/>
    </location>
</feature>
<dbReference type="Pfam" id="PF00023">
    <property type="entry name" value="Ank"/>
    <property type="match status" value="1"/>
</dbReference>
<comment type="caution">
    <text evidence="8">The sequence shown here is derived from an EMBL/GenBank/DDBJ whole genome shotgun (WGS) entry which is preliminary data.</text>
</comment>
<dbReference type="InterPro" id="IPR000719">
    <property type="entry name" value="Prot_kinase_dom"/>
</dbReference>
<evidence type="ECO:0000256" key="4">
    <source>
        <dbReference type="ARBA" id="ARBA00023043"/>
    </source>
</evidence>
<feature type="repeat" description="ANK" evidence="5">
    <location>
        <begin position="164"/>
        <end position="197"/>
    </location>
</feature>
<keyword evidence="2" id="KW-0547">Nucleotide-binding</keyword>
<dbReference type="GO" id="GO:0003723">
    <property type="term" value="F:RNA binding"/>
    <property type="evidence" value="ECO:0007669"/>
    <property type="project" value="TreeGrafter"/>
</dbReference>
<reference evidence="8 9" key="1">
    <citation type="submission" date="2020-02" db="EMBL/GenBank/DDBJ databases">
        <title>Bird 10,000 Genomes (B10K) Project - Family phase.</title>
        <authorList>
            <person name="Zhang G."/>
        </authorList>
    </citation>
    <scope>NUCLEOTIDE SEQUENCE [LARGE SCALE GENOMIC DNA]</scope>
    <source>
        <strain evidence="8">B10K-DU-006-06</strain>
    </source>
</reference>
<dbReference type="EMBL" id="VWYH01001148">
    <property type="protein sequence ID" value="NXW82991.1"/>
    <property type="molecule type" value="Genomic_DNA"/>
</dbReference>
<dbReference type="SUPFAM" id="SSF48403">
    <property type="entry name" value="Ankyrin repeat"/>
    <property type="match status" value="1"/>
</dbReference>
<dbReference type="InterPro" id="IPR036770">
    <property type="entry name" value="Ankyrin_rpt-contain_sf"/>
</dbReference>
<evidence type="ECO:0000256" key="3">
    <source>
        <dbReference type="ARBA" id="ARBA00022840"/>
    </source>
</evidence>
<dbReference type="Gene3D" id="1.25.40.20">
    <property type="entry name" value="Ankyrin repeat-containing domain"/>
    <property type="match status" value="1"/>
</dbReference>
<dbReference type="SMART" id="SM00248">
    <property type="entry name" value="ANK"/>
    <property type="match status" value="6"/>
</dbReference>
<dbReference type="Gene3D" id="1.20.1440.180">
    <property type="entry name" value="KEN domain"/>
    <property type="match status" value="1"/>
</dbReference>
<dbReference type="InterPro" id="IPR010513">
    <property type="entry name" value="KEN_dom"/>
</dbReference>
<dbReference type="Pfam" id="PF00069">
    <property type="entry name" value="Pkinase"/>
    <property type="match status" value="1"/>
</dbReference>
<evidence type="ECO:0000256" key="5">
    <source>
        <dbReference type="PROSITE-ProRule" id="PRU00023"/>
    </source>
</evidence>
<feature type="non-terminal residue" evidence="8">
    <location>
        <position position="701"/>
    </location>
</feature>
<dbReference type="GO" id="GO:0005524">
    <property type="term" value="F:ATP binding"/>
    <property type="evidence" value="ECO:0007669"/>
    <property type="project" value="UniProtKB-KW"/>
</dbReference>
<organism evidence="8 9">
    <name type="scientific">Pampusana beccarii</name>
    <name type="common">Western bronze ground-dove</name>
    <dbReference type="NCBI Taxonomy" id="2953425"/>
    <lineage>
        <taxon>Eukaryota</taxon>
        <taxon>Metazoa</taxon>
        <taxon>Chordata</taxon>
        <taxon>Craniata</taxon>
        <taxon>Vertebrata</taxon>
        <taxon>Euteleostomi</taxon>
        <taxon>Archelosauria</taxon>
        <taxon>Archosauria</taxon>
        <taxon>Dinosauria</taxon>
        <taxon>Saurischia</taxon>
        <taxon>Theropoda</taxon>
        <taxon>Coelurosauria</taxon>
        <taxon>Aves</taxon>
        <taxon>Neognathae</taxon>
        <taxon>Neoaves</taxon>
        <taxon>Columbimorphae</taxon>
        <taxon>Columbiformes</taxon>
        <taxon>Columbidae</taxon>
        <taxon>Pampusana</taxon>
    </lineage>
</organism>
<evidence type="ECO:0000313" key="9">
    <source>
        <dbReference type="Proteomes" id="UP000541332"/>
    </source>
</evidence>
<feature type="non-terminal residue" evidence="8">
    <location>
        <position position="1"/>
    </location>
</feature>
<evidence type="ECO:0000256" key="1">
    <source>
        <dbReference type="ARBA" id="ARBA00022737"/>
    </source>
</evidence>
<keyword evidence="4 5" id="KW-0040">ANK repeat</keyword>